<feature type="coiled-coil region" evidence="1">
    <location>
        <begin position="99"/>
        <end position="133"/>
    </location>
</feature>
<gene>
    <name evidence="3" type="ORF">ACFO3N_10200</name>
</gene>
<sequence length="250" mass="29040">MQKYITTAVFSILLFTTIILTAINYHNNDVLESRINTINKYNEKTVKKDLDSEKGFKEDYYILQQSHDTNLILVVFGLVVAVIGFFTYQNVVAKFDIKSSELRNEILNYKNEIENYKKDGQIIIDELADLQREFYLQSAELNSEIAEFNLQKGDKSSFIQYRFASISKLADLCLWHINNKSEKDEIEDLEESIVGFLEILNKKVSNIENVDSENFVVIENYISNIREIKNVKIDKALSHIQVKIKENKST</sequence>
<keyword evidence="2" id="KW-0812">Transmembrane</keyword>
<reference evidence="4" key="1">
    <citation type="journal article" date="2019" name="Int. J. Syst. Evol. Microbiol.">
        <title>The Global Catalogue of Microorganisms (GCM) 10K type strain sequencing project: providing services to taxonomists for standard genome sequencing and annotation.</title>
        <authorList>
            <consortium name="The Broad Institute Genomics Platform"/>
            <consortium name="The Broad Institute Genome Sequencing Center for Infectious Disease"/>
            <person name="Wu L."/>
            <person name="Ma J."/>
        </authorList>
    </citation>
    <scope>NUCLEOTIDE SEQUENCE [LARGE SCALE GENOMIC DNA]</scope>
    <source>
        <strain evidence="4">NBRC 103627</strain>
    </source>
</reference>
<keyword evidence="4" id="KW-1185">Reference proteome</keyword>
<feature type="transmembrane region" description="Helical" evidence="2">
    <location>
        <begin position="7"/>
        <end position="25"/>
    </location>
</feature>
<evidence type="ECO:0000313" key="4">
    <source>
        <dbReference type="Proteomes" id="UP001596003"/>
    </source>
</evidence>
<accession>A0ABV8ZFU3</accession>
<keyword evidence="2" id="KW-1133">Transmembrane helix</keyword>
<organism evidence="3 4">
    <name type="scientific">Flavobacterium chungangensis</name>
    <dbReference type="NCBI Taxonomy" id="2708132"/>
    <lineage>
        <taxon>Bacteria</taxon>
        <taxon>Pseudomonadati</taxon>
        <taxon>Bacteroidota</taxon>
        <taxon>Flavobacteriia</taxon>
        <taxon>Flavobacteriales</taxon>
        <taxon>Flavobacteriaceae</taxon>
        <taxon>Flavobacterium</taxon>
    </lineage>
</organism>
<evidence type="ECO:0000256" key="1">
    <source>
        <dbReference type="SAM" id="Coils"/>
    </source>
</evidence>
<evidence type="ECO:0000256" key="2">
    <source>
        <dbReference type="SAM" id="Phobius"/>
    </source>
</evidence>
<dbReference type="RefSeq" id="WP_379797434.1">
    <property type="nucleotide sequence ID" value="NZ_JBHSFY010000005.1"/>
</dbReference>
<feature type="transmembrane region" description="Helical" evidence="2">
    <location>
        <begin position="71"/>
        <end position="93"/>
    </location>
</feature>
<protein>
    <submittedName>
        <fullName evidence="3">Uncharacterized protein</fullName>
    </submittedName>
</protein>
<proteinExistence type="predicted"/>
<keyword evidence="1" id="KW-0175">Coiled coil</keyword>
<comment type="caution">
    <text evidence="3">The sequence shown here is derived from an EMBL/GenBank/DDBJ whole genome shotgun (WGS) entry which is preliminary data.</text>
</comment>
<dbReference type="EMBL" id="JBHSFY010000005">
    <property type="protein sequence ID" value="MFC4477432.1"/>
    <property type="molecule type" value="Genomic_DNA"/>
</dbReference>
<name>A0ABV8ZFU3_9FLAO</name>
<keyword evidence="2" id="KW-0472">Membrane</keyword>
<evidence type="ECO:0000313" key="3">
    <source>
        <dbReference type="EMBL" id="MFC4477432.1"/>
    </source>
</evidence>
<dbReference type="Proteomes" id="UP001596003">
    <property type="component" value="Unassembled WGS sequence"/>
</dbReference>